<keyword evidence="7" id="KW-1185">Reference proteome</keyword>
<evidence type="ECO:0000256" key="4">
    <source>
        <dbReference type="ARBA" id="ARBA00023172"/>
    </source>
</evidence>
<accession>A0A6P1BTI1</accession>
<dbReference type="Proteomes" id="UP000468531">
    <property type="component" value="Unassembled WGS sequence"/>
</dbReference>
<dbReference type="PROSITE" id="PS51898">
    <property type="entry name" value="TYR_RECOMBINASE"/>
    <property type="match status" value="1"/>
</dbReference>
<sequence>MPKIAKELTPLAVSRLKHPEPANPSDPDSGGEFNAYFAVGGVAGLMLQITPKGGRSWVLRTTVATKRRNMGLGSYPEITLEAARNAARNAKASVRDGRDPIIERKAARAALEAEQKRGLTFTDALKVYLPTKLAALGSEKNRKALEATLNTYAKPELGRMLVNDISVQDVLRVVSPIWNDRTQTAMRLRAEIENVLAWATVHGHRSGDNPARWDGNLALTLPRPSKVAGTENHPAIALTDATSWFAAVRKRDGTAAKALEFIALNASRSGEVRGMQWSEYDAKAKIWTVPAARMKARKEHRIPLSDEAIAIIEKQPHLDESDYVFASPSGGMLTDAAISAAMKRMTKDDGKQWIDPKNGRPAVPHGLRSTFRDWAGEKTTYPNEMAELALAHTVGDKVEAAYRRGDMIEKRRHMMQDWANFLYGNRAASDNVIDMTTATKKRAKH</sequence>
<keyword evidence="3" id="KW-0238">DNA-binding</keyword>
<dbReference type="RefSeq" id="WP_163160539.1">
    <property type="nucleotide sequence ID" value="NZ_VKHP01000209.1"/>
</dbReference>
<evidence type="ECO:0000256" key="2">
    <source>
        <dbReference type="ARBA" id="ARBA00022908"/>
    </source>
</evidence>
<name>A0A6P1BTI1_9BRAD</name>
<dbReference type="Gene3D" id="3.30.160.390">
    <property type="entry name" value="Integrase, DNA-binding domain"/>
    <property type="match status" value="1"/>
</dbReference>
<evidence type="ECO:0000259" key="5">
    <source>
        <dbReference type="PROSITE" id="PS51898"/>
    </source>
</evidence>
<keyword evidence="4" id="KW-0233">DNA recombination</keyword>
<dbReference type="InterPro" id="IPR010998">
    <property type="entry name" value="Integrase_recombinase_N"/>
</dbReference>
<dbReference type="GO" id="GO:0015074">
    <property type="term" value="P:DNA integration"/>
    <property type="evidence" value="ECO:0007669"/>
    <property type="project" value="UniProtKB-KW"/>
</dbReference>
<dbReference type="Pfam" id="PF00589">
    <property type="entry name" value="Phage_integrase"/>
    <property type="match status" value="1"/>
</dbReference>
<dbReference type="GO" id="GO:0006310">
    <property type="term" value="P:DNA recombination"/>
    <property type="evidence" value="ECO:0007669"/>
    <property type="project" value="UniProtKB-KW"/>
</dbReference>
<evidence type="ECO:0000313" key="6">
    <source>
        <dbReference type="EMBL" id="NEV01001.1"/>
    </source>
</evidence>
<dbReference type="InterPro" id="IPR050808">
    <property type="entry name" value="Phage_Integrase"/>
</dbReference>
<dbReference type="GO" id="GO:0003677">
    <property type="term" value="F:DNA binding"/>
    <property type="evidence" value="ECO:0007669"/>
    <property type="project" value="UniProtKB-KW"/>
</dbReference>
<dbReference type="Gene3D" id="1.10.443.10">
    <property type="entry name" value="Intergrase catalytic core"/>
    <property type="match status" value="1"/>
</dbReference>
<dbReference type="InterPro" id="IPR002104">
    <property type="entry name" value="Integrase_catalytic"/>
</dbReference>
<organism evidence="6 7">
    <name type="scientific">Bradyrhizobium uaiense</name>
    <dbReference type="NCBI Taxonomy" id="2594946"/>
    <lineage>
        <taxon>Bacteria</taxon>
        <taxon>Pseudomonadati</taxon>
        <taxon>Pseudomonadota</taxon>
        <taxon>Alphaproteobacteria</taxon>
        <taxon>Hyphomicrobiales</taxon>
        <taxon>Nitrobacteraceae</taxon>
        <taxon>Bradyrhizobium</taxon>
    </lineage>
</organism>
<feature type="domain" description="Tyr recombinase" evidence="5">
    <location>
        <begin position="231"/>
        <end position="415"/>
    </location>
</feature>
<dbReference type="InterPro" id="IPR053876">
    <property type="entry name" value="Phage_int_M"/>
</dbReference>
<dbReference type="InterPro" id="IPR013762">
    <property type="entry name" value="Integrase-like_cat_sf"/>
</dbReference>
<gene>
    <name evidence="6" type="ORF">FNJ47_35690</name>
</gene>
<dbReference type="InterPro" id="IPR011010">
    <property type="entry name" value="DNA_brk_join_enz"/>
</dbReference>
<evidence type="ECO:0000256" key="3">
    <source>
        <dbReference type="ARBA" id="ARBA00023125"/>
    </source>
</evidence>
<dbReference type="PANTHER" id="PTHR30629:SF2">
    <property type="entry name" value="PROPHAGE INTEGRASE INTS-RELATED"/>
    <property type="match status" value="1"/>
</dbReference>
<dbReference type="PANTHER" id="PTHR30629">
    <property type="entry name" value="PROPHAGE INTEGRASE"/>
    <property type="match status" value="1"/>
</dbReference>
<dbReference type="SUPFAM" id="SSF56349">
    <property type="entry name" value="DNA breaking-rejoining enzymes"/>
    <property type="match status" value="1"/>
</dbReference>
<reference evidence="6 7" key="1">
    <citation type="journal article" date="2020" name="Arch. Microbiol.">
        <title>Bradyrhizobium uaiense sp. nov., a new highly efficient cowpea symbiont.</title>
        <authorList>
            <person name="Cabral Michel D."/>
            <person name="Azarias Guimaraes A."/>
            <person name="Martins da Costa E."/>
            <person name="Soares de Carvalho T."/>
            <person name="Balsanelli E."/>
            <person name="Willems A."/>
            <person name="Maltempi de Souza E."/>
            <person name="de Souza Moreira F.M."/>
        </authorList>
    </citation>
    <scope>NUCLEOTIDE SEQUENCE [LARGE SCALE GENOMIC DNA]</scope>
    <source>
        <strain evidence="6 7">UFLA 03-164</strain>
    </source>
</reference>
<keyword evidence="2" id="KW-0229">DNA integration</keyword>
<evidence type="ECO:0000313" key="7">
    <source>
        <dbReference type="Proteomes" id="UP000468531"/>
    </source>
</evidence>
<dbReference type="Pfam" id="PF13356">
    <property type="entry name" value="Arm-DNA-bind_3"/>
    <property type="match status" value="1"/>
</dbReference>
<proteinExistence type="inferred from homology"/>
<comment type="similarity">
    <text evidence="1">Belongs to the 'phage' integrase family.</text>
</comment>
<dbReference type="EMBL" id="VKHP01000209">
    <property type="protein sequence ID" value="NEV01001.1"/>
    <property type="molecule type" value="Genomic_DNA"/>
</dbReference>
<protein>
    <submittedName>
        <fullName evidence="6">DUF4102 domain-containing protein</fullName>
    </submittedName>
</protein>
<comment type="caution">
    <text evidence="6">The sequence shown here is derived from an EMBL/GenBank/DDBJ whole genome shotgun (WGS) entry which is preliminary data.</text>
</comment>
<dbReference type="CDD" id="cd00801">
    <property type="entry name" value="INT_P4_C"/>
    <property type="match status" value="1"/>
</dbReference>
<dbReference type="Gene3D" id="1.10.150.130">
    <property type="match status" value="1"/>
</dbReference>
<dbReference type="InterPro" id="IPR025166">
    <property type="entry name" value="Integrase_DNA_bind_dom"/>
</dbReference>
<dbReference type="Pfam" id="PF22022">
    <property type="entry name" value="Phage_int_M"/>
    <property type="match status" value="1"/>
</dbReference>
<evidence type="ECO:0000256" key="1">
    <source>
        <dbReference type="ARBA" id="ARBA00008857"/>
    </source>
</evidence>
<dbReference type="InterPro" id="IPR038488">
    <property type="entry name" value="Integrase_DNA-bd_sf"/>
</dbReference>
<dbReference type="AlphaFoldDB" id="A0A6P1BTI1"/>